<gene>
    <name evidence="1" type="ORF">O181_102223</name>
</gene>
<dbReference type="EMBL" id="AVOT02072669">
    <property type="protein sequence ID" value="MBW0562508.1"/>
    <property type="molecule type" value="Genomic_DNA"/>
</dbReference>
<accession>A0A9Q3JFZ0</accession>
<evidence type="ECO:0000313" key="1">
    <source>
        <dbReference type="EMBL" id="MBW0562508.1"/>
    </source>
</evidence>
<keyword evidence="2" id="KW-1185">Reference proteome</keyword>
<protein>
    <submittedName>
        <fullName evidence="1">Uncharacterized protein</fullName>
    </submittedName>
</protein>
<evidence type="ECO:0000313" key="2">
    <source>
        <dbReference type="Proteomes" id="UP000765509"/>
    </source>
</evidence>
<comment type="caution">
    <text evidence="1">The sequence shown here is derived from an EMBL/GenBank/DDBJ whole genome shotgun (WGS) entry which is preliminary data.</text>
</comment>
<dbReference type="Proteomes" id="UP000765509">
    <property type="component" value="Unassembled WGS sequence"/>
</dbReference>
<reference evidence="1" key="1">
    <citation type="submission" date="2021-03" db="EMBL/GenBank/DDBJ databases">
        <title>Draft genome sequence of rust myrtle Austropuccinia psidii MF-1, a brazilian biotype.</title>
        <authorList>
            <person name="Quecine M.C."/>
            <person name="Pachon D.M.R."/>
            <person name="Bonatelli M.L."/>
            <person name="Correr F.H."/>
            <person name="Franceschini L.M."/>
            <person name="Leite T.F."/>
            <person name="Margarido G.R.A."/>
            <person name="Almeida C.A."/>
            <person name="Ferrarezi J.A."/>
            <person name="Labate C.A."/>
        </authorList>
    </citation>
    <scope>NUCLEOTIDE SEQUENCE</scope>
    <source>
        <strain evidence="1">MF-1</strain>
    </source>
</reference>
<sequence length="196" mass="22290">MPSMQPSPNLMLAHPCFLPCSHSHHSLNICLQALPQSPQDKPPMPPPHYCPHLLYASTPLPLTILILPQSPQDMAPRLPPHLFPHPSLCFRTPASSSWSDIRVMGYMCNPITEIVTTMAVHIYMLYPVYGNLAISIITGQIRHFFLFGVLWLFHNLDPTEPFHHHQDFPGQVLHLGRLLYFPVSRENTAQKCVFVF</sequence>
<proteinExistence type="predicted"/>
<organism evidence="1 2">
    <name type="scientific">Austropuccinia psidii MF-1</name>
    <dbReference type="NCBI Taxonomy" id="1389203"/>
    <lineage>
        <taxon>Eukaryota</taxon>
        <taxon>Fungi</taxon>
        <taxon>Dikarya</taxon>
        <taxon>Basidiomycota</taxon>
        <taxon>Pucciniomycotina</taxon>
        <taxon>Pucciniomycetes</taxon>
        <taxon>Pucciniales</taxon>
        <taxon>Sphaerophragmiaceae</taxon>
        <taxon>Austropuccinia</taxon>
    </lineage>
</organism>
<dbReference type="AlphaFoldDB" id="A0A9Q3JFZ0"/>
<name>A0A9Q3JFZ0_9BASI</name>